<dbReference type="RefSeq" id="WP_115411962.1">
    <property type="nucleotide sequence ID" value="NZ_CP031356.1"/>
</dbReference>
<evidence type="ECO:0000256" key="1">
    <source>
        <dbReference type="SAM" id="MobiDB-lite"/>
    </source>
</evidence>
<dbReference type="OrthoDB" id="4792148at2"/>
<name>A0A345YJV5_9MICO</name>
<reference evidence="2 4" key="1">
    <citation type="submission" date="2018-07" db="EMBL/GenBank/DDBJ databases">
        <title>Brachybacterium saurashtrense DSM 23186 genome sequence.</title>
        <authorList>
            <person name="Guo L."/>
        </authorList>
    </citation>
    <scope>NUCLEOTIDE SEQUENCE [LARGE SCALE GENOMIC DNA]</scope>
    <source>
        <strain evidence="2 4">DSM 23186</strain>
    </source>
</reference>
<organism evidence="3 5">
    <name type="scientific">Brachybacterium saurashtrense</name>
    <dbReference type="NCBI Taxonomy" id="556288"/>
    <lineage>
        <taxon>Bacteria</taxon>
        <taxon>Bacillati</taxon>
        <taxon>Actinomycetota</taxon>
        <taxon>Actinomycetes</taxon>
        <taxon>Micrococcales</taxon>
        <taxon>Dermabacteraceae</taxon>
        <taxon>Brachybacterium</taxon>
    </lineage>
</organism>
<evidence type="ECO:0000313" key="4">
    <source>
        <dbReference type="Proteomes" id="UP000254236"/>
    </source>
</evidence>
<accession>A0A345YJV5</accession>
<evidence type="ECO:0000313" key="2">
    <source>
        <dbReference type="EMBL" id="AXK44207.1"/>
    </source>
</evidence>
<dbReference type="EMBL" id="CP031356">
    <property type="protein sequence ID" value="AXK44207.1"/>
    <property type="molecule type" value="Genomic_DNA"/>
</dbReference>
<sequence length="261" mass="27308">MSDPQPAPGDLSVVFSAAPPPAEDAASLAPEQSGAPWFLPEDGPRPDDLASAVDVDADPVGAAATLAQIPVVRGAVELLAHVGEGREAGEVDVLDEHVGPWNALVAGRWLSRDGERIVPGEGMMPVADEAGDPAGFVRFARALLVLLVLEGLRQGPEEGGLFGGTETFTAMLCTVVPGGLLLPATISVALERGLVPDDLAGDPDMDEISRYWQTEHDLATLAAYGLLQRETSPGGEDIRYRGTPEVLVEAFAALEMSQELD</sequence>
<dbReference type="EMBL" id="QSWH01000007">
    <property type="protein sequence ID" value="RRR21479.1"/>
    <property type="molecule type" value="Genomic_DNA"/>
</dbReference>
<protein>
    <submittedName>
        <fullName evidence="3">Uncharacterized protein</fullName>
    </submittedName>
</protein>
<dbReference type="Proteomes" id="UP000282185">
    <property type="component" value="Unassembled WGS sequence"/>
</dbReference>
<evidence type="ECO:0000313" key="3">
    <source>
        <dbReference type="EMBL" id="RRR21479.1"/>
    </source>
</evidence>
<dbReference type="KEGG" id="bsau:DWV08_00240"/>
<gene>
    <name evidence="2" type="ORF">DWV08_00240</name>
    <name evidence="3" type="ORF">DXU92_14140</name>
</gene>
<dbReference type="AlphaFoldDB" id="A0A345YJV5"/>
<reference evidence="3 5" key="2">
    <citation type="submission" date="2018-08" db="EMBL/GenBank/DDBJ databases">
        <title>Brachybacterium saurashtrense DSM 23186.</title>
        <authorList>
            <person name="Li Y."/>
        </authorList>
    </citation>
    <scope>NUCLEOTIDE SEQUENCE [LARGE SCALE GENOMIC DNA]</scope>
    <source>
        <strain evidence="3 5">DSM 23186</strain>
    </source>
</reference>
<dbReference type="Proteomes" id="UP000254236">
    <property type="component" value="Chromosome"/>
</dbReference>
<proteinExistence type="predicted"/>
<evidence type="ECO:0000313" key="5">
    <source>
        <dbReference type="Proteomes" id="UP000282185"/>
    </source>
</evidence>
<keyword evidence="4" id="KW-1185">Reference proteome</keyword>
<feature type="region of interest" description="Disordered" evidence="1">
    <location>
        <begin position="1"/>
        <end position="46"/>
    </location>
</feature>